<dbReference type="Proteomes" id="UP000324585">
    <property type="component" value="Unassembled WGS sequence"/>
</dbReference>
<accession>A0A5J4Z3N7</accession>
<comment type="similarity">
    <text evidence="2">Belongs to the PEP-utilizing enzyme family.</text>
</comment>
<evidence type="ECO:0000256" key="6">
    <source>
        <dbReference type="ARBA" id="ARBA00022741"/>
    </source>
</evidence>
<feature type="domain" description="Alpha-glucan water dikinase phosphohistidine-like" evidence="13">
    <location>
        <begin position="627"/>
        <end position="719"/>
    </location>
</feature>
<keyword evidence="9" id="KW-0460">Magnesium</keyword>
<evidence type="ECO:0000256" key="5">
    <source>
        <dbReference type="ARBA" id="ARBA00022723"/>
    </source>
</evidence>
<sequence>MRFFEYGTVAVAAGAGGLTKEAASRAPELVVAYEQGLVWDGRDVGKVFVNAQRIWPQGGLEDELPNVEIRVKVESEDEAWMHWGTLTKSTGAQEWRTPAPLLGSGITVSCPAADVHEHDACAARIKLQNAQEMLLVVQGAATEDVVAVLFCIFLKKSDGHERWFSGPGGNDHKIHTGDPKVADAAAGGDTATRILEGEAGESWSMPSRFGLIIDLCGGPAASSLNDMAWVFVVLRYHNMRQLRWYSKHNYQSKDMGHLLDTLSKRVTQVAAHTGQHPRTKYLARVAMSYLSRGGGQAEAIRIEILHIMRRNGIKEGHRPGIDDKFIEQWHQKLHQHTTRDDIHICKAYLAFLHSGNMGDFWHTLWVKGKLTREDLASWPNKITHEPFHLPQLINDMKHYLWILQTVHGGADLGFATESAKWALDGETQGMLYDIMANYDEWWVPGKIADVRFRICDGPLKHCPNAERDILLLDAALVAAFKHTTERTNFSELPRDPLIDIADMVLRQSALCWIDSSSPESLGRELWIAANEWSQLVKNSGDRSSPRWALKALALADKISLLLAKDASELDTLFRDKTVQLAKVSGIPDSYVLNFTEEVVRAQPSFVLSSILRYLTPVLRDTAGVGPWNVVSMGDNAGRTSSACALKMVSDLANIQGEDFSKAPVIVIADGVDGNCDIPLGVEAIVSGGSVDILSHVAIRARNQGVVLVCCDGDTLHKLRDPLLEASSSGNGALFSVSVNSASSEVQISGATAGIAAGNGPGADSSSHAKASGAEKVSIAKPLALDKALQEEPLLELGSMVAGLVGGKSFSLQEIRSKLPDWLQVPKSYALPFGTAELNAKLLGVKQVVLPNGEKVTEEALQQVRDELEADPTNMSAPVNVALAKVAAQLVPEDLVASLPGGMAAAVETLYRGVLAVWASKYTYRATLSRRAQKIADADLYMAVLLQPVVSDVAYAFVLHTKDPLSGDADTVFGEVVVGMGETLVGSYPGRALAFSASKSGGGVKILSYPSKLIGYFATPGTLMARSDSNGEDLEKFAGAGLYDSVGVGCIKSCAVDYAQNRLFTDDAFVDELVSKLLRCGVDVEKAMGGQVPQDIEGCVDSAGNVTVVQTRPQAIPHQFRRCCDLARLVRWRQRGYNAAKISTPDVIQRVSSKAGLRASVHISAKGGRGGGLCLICLVQKSKRERQEHRKGRRQQVGTKRRLAMADTGKTEYTVARALVQMKMIGKRVEKQVQEFEPVCIQTGAKLEQSMQNKSLEQFQKETKADWQSLMDLLELKRKLKCAVVLSNATTSVEVAGTTYTVAEVIERKAQIELEREMVRNLREKYARKLRQVESKNTEMEAKMMKLLEATYAKRESQLNKEDYERITGPFLENNESKLIDPISIDAKLQEFEKRIEEFEAECDVTLSISNARAIIYV</sequence>
<keyword evidence="7 14" id="KW-0418">Kinase</keyword>
<dbReference type="GO" id="GO:0046872">
    <property type="term" value="F:metal ion binding"/>
    <property type="evidence" value="ECO:0007669"/>
    <property type="project" value="UniProtKB-KW"/>
</dbReference>
<dbReference type="GO" id="GO:0005524">
    <property type="term" value="F:ATP binding"/>
    <property type="evidence" value="ECO:0007669"/>
    <property type="project" value="UniProtKB-KW"/>
</dbReference>
<keyword evidence="15" id="KW-1185">Reference proteome</keyword>
<dbReference type="OMA" id="FLHTGNW"/>
<evidence type="ECO:0000256" key="9">
    <source>
        <dbReference type="ARBA" id="ARBA00022842"/>
    </source>
</evidence>
<protein>
    <submittedName>
        <fullName evidence="14">Alpha-glucan water dikinase 2</fullName>
    </submittedName>
</protein>
<evidence type="ECO:0000256" key="10">
    <source>
        <dbReference type="ARBA" id="ARBA00023277"/>
    </source>
</evidence>
<dbReference type="OrthoDB" id="6123450at2759"/>
<evidence type="ECO:0000256" key="2">
    <source>
        <dbReference type="ARBA" id="ARBA00007837"/>
    </source>
</evidence>
<evidence type="ECO:0000256" key="8">
    <source>
        <dbReference type="ARBA" id="ARBA00022840"/>
    </source>
</evidence>
<dbReference type="Gene3D" id="3.30.1490.20">
    <property type="entry name" value="ATP-grasp fold, A domain"/>
    <property type="match status" value="1"/>
</dbReference>
<dbReference type="InterPro" id="IPR002192">
    <property type="entry name" value="PPDK_AMP/ATP-bd"/>
</dbReference>
<comment type="caution">
    <text evidence="14">The sequence shown here is derived from an EMBL/GenBank/DDBJ whole genome shotgun (WGS) entry which is preliminary data.</text>
</comment>
<evidence type="ECO:0000259" key="13">
    <source>
        <dbReference type="Pfam" id="PF22973"/>
    </source>
</evidence>
<evidence type="ECO:0000256" key="3">
    <source>
        <dbReference type="ARBA" id="ARBA00011738"/>
    </source>
</evidence>
<organism evidence="14 15">
    <name type="scientific">Porphyridium purpureum</name>
    <name type="common">Red alga</name>
    <name type="synonym">Porphyridium cruentum</name>
    <dbReference type="NCBI Taxonomy" id="35688"/>
    <lineage>
        <taxon>Eukaryota</taxon>
        <taxon>Rhodophyta</taxon>
        <taxon>Bangiophyceae</taxon>
        <taxon>Porphyridiales</taxon>
        <taxon>Porphyridiaceae</taxon>
        <taxon>Porphyridium</taxon>
    </lineage>
</organism>
<dbReference type="Pfam" id="PF01326">
    <property type="entry name" value="PPDK_N"/>
    <property type="match status" value="1"/>
</dbReference>
<evidence type="ECO:0000256" key="7">
    <source>
        <dbReference type="ARBA" id="ARBA00022777"/>
    </source>
</evidence>
<feature type="coiled-coil region" evidence="11">
    <location>
        <begin position="1311"/>
        <end position="1349"/>
    </location>
</feature>
<dbReference type="GO" id="GO:0016301">
    <property type="term" value="F:kinase activity"/>
    <property type="evidence" value="ECO:0007669"/>
    <property type="project" value="UniProtKB-KW"/>
</dbReference>
<comment type="cofactor">
    <cofactor evidence="1">
        <name>Mg(2+)</name>
        <dbReference type="ChEBI" id="CHEBI:18420"/>
    </cofactor>
</comment>
<proteinExistence type="inferred from homology"/>
<gene>
    <name evidence="14" type="ORF">FVE85_0986</name>
</gene>
<evidence type="ECO:0000313" key="15">
    <source>
        <dbReference type="Proteomes" id="UP000324585"/>
    </source>
</evidence>
<reference evidence="15" key="1">
    <citation type="journal article" date="2019" name="Nat. Commun.">
        <title>Expansion of phycobilisome linker gene families in mesophilic red algae.</title>
        <authorList>
            <person name="Lee J."/>
            <person name="Kim D."/>
            <person name="Bhattacharya D."/>
            <person name="Yoon H.S."/>
        </authorList>
    </citation>
    <scope>NUCLEOTIDE SEQUENCE [LARGE SCALE GENOMIC DNA]</scope>
    <source>
        <strain evidence="15">CCMP 1328</strain>
    </source>
</reference>
<evidence type="ECO:0000256" key="11">
    <source>
        <dbReference type="SAM" id="Coils"/>
    </source>
</evidence>
<keyword evidence="10" id="KW-0119">Carbohydrate metabolism</keyword>
<name>A0A5J4Z3N7_PORPP</name>
<dbReference type="Gene3D" id="3.30.470.20">
    <property type="entry name" value="ATP-grasp fold, B domain"/>
    <property type="match status" value="1"/>
</dbReference>
<keyword evidence="5" id="KW-0479">Metal-binding</keyword>
<dbReference type="PANTHER" id="PTHR46999:SF2">
    <property type="entry name" value="CARBOHYDRATE-BINDING MODULE FAMILY 45 PROTEIN"/>
    <property type="match status" value="1"/>
</dbReference>
<dbReference type="PANTHER" id="PTHR46999">
    <property type="entry name" value="ALPHA-GLUCAN WATER DIKINASE 1, CHLOROPLASTIC-RELATED"/>
    <property type="match status" value="1"/>
</dbReference>
<keyword evidence="4" id="KW-0808">Transferase</keyword>
<evidence type="ECO:0000313" key="14">
    <source>
        <dbReference type="EMBL" id="KAA8497257.1"/>
    </source>
</evidence>
<keyword evidence="11" id="KW-0175">Coiled coil</keyword>
<keyword evidence="6" id="KW-0547">Nucleotide-binding</keyword>
<comment type="subunit">
    <text evidence="3">Homodimer.</text>
</comment>
<feature type="domain" description="Pyruvate phosphate dikinase AMP/ATP-binding" evidence="12">
    <location>
        <begin position="907"/>
        <end position="1114"/>
    </location>
</feature>
<keyword evidence="8" id="KW-0067">ATP-binding</keyword>
<evidence type="ECO:0000259" key="12">
    <source>
        <dbReference type="Pfam" id="PF01326"/>
    </source>
</evidence>
<dbReference type="Pfam" id="PF22973">
    <property type="entry name" value="GWD1_pHisD"/>
    <property type="match status" value="1"/>
</dbReference>
<evidence type="ECO:0000256" key="4">
    <source>
        <dbReference type="ARBA" id="ARBA00022679"/>
    </source>
</evidence>
<dbReference type="InterPro" id="IPR013815">
    <property type="entry name" value="ATP_grasp_subdomain_1"/>
</dbReference>
<dbReference type="SUPFAM" id="SSF56059">
    <property type="entry name" value="Glutathione synthetase ATP-binding domain-like"/>
    <property type="match status" value="1"/>
</dbReference>
<dbReference type="EMBL" id="VRMN01000002">
    <property type="protein sequence ID" value="KAA8497257.1"/>
    <property type="molecule type" value="Genomic_DNA"/>
</dbReference>
<evidence type="ECO:0000256" key="1">
    <source>
        <dbReference type="ARBA" id="ARBA00001946"/>
    </source>
</evidence>
<dbReference type="InterPro" id="IPR054481">
    <property type="entry name" value="GWD1_pHisD"/>
</dbReference>